<dbReference type="SUPFAM" id="SSF81383">
    <property type="entry name" value="F-box domain"/>
    <property type="match status" value="1"/>
</dbReference>
<dbReference type="AlphaFoldDB" id="A0A8T0XMB7"/>
<gene>
    <name evidence="2" type="ORF">PVAP13_1KG419300</name>
</gene>
<evidence type="ECO:0000313" key="2">
    <source>
        <dbReference type="EMBL" id="KAG2660295.1"/>
    </source>
</evidence>
<dbReference type="EMBL" id="CM029037">
    <property type="protein sequence ID" value="KAG2660295.1"/>
    <property type="molecule type" value="Genomic_DNA"/>
</dbReference>
<dbReference type="InterPro" id="IPR001810">
    <property type="entry name" value="F-box_dom"/>
</dbReference>
<dbReference type="InterPro" id="IPR005174">
    <property type="entry name" value="KIB1-4_b-propeller"/>
</dbReference>
<reference evidence="2" key="1">
    <citation type="submission" date="2020-05" db="EMBL/GenBank/DDBJ databases">
        <title>WGS assembly of Panicum virgatum.</title>
        <authorList>
            <person name="Lovell J.T."/>
            <person name="Jenkins J."/>
            <person name="Shu S."/>
            <person name="Juenger T.E."/>
            <person name="Schmutz J."/>
        </authorList>
    </citation>
    <scope>NUCLEOTIDE SEQUENCE</scope>
    <source>
        <strain evidence="2">AP13</strain>
    </source>
</reference>
<feature type="domain" description="F-box" evidence="1">
    <location>
        <begin position="260"/>
        <end position="306"/>
    </location>
</feature>
<dbReference type="PROSITE" id="PS50181">
    <property type="entry name" value="FBOX"/>
    <property type="match status" value="1"/>
</dbReference>
<keyword evidence="3" id="KW-1185">Reference proteome</keyword>
<proteinExistence type="predicted"/>
<organism evidence="2 3">
    <name type="scientific">Panicum virgatum</name>
    <name type="common">Blackwell switchgrass</name>
    <dbReference type="NCBI Taxonomy" id="38727"/>
    <lineage>
        <taxon>Eukaryota</taxon>
        <taxon>Viridiplantae</taxon>
        <taxon>Streptophyta</taxon>
        <taxon>Embryophyta</taxon>
        <taxon>Tracheophyta</taxon>
        <taxon>Spermatophyta</taxon>
        <taxon>Magnoliopsida</taxon>
        <taxon>Liliopsida</taxon>
        <taxon>Poales</taxon>
        <taxon>Poaceae</taxon>
        <taxon>PACMAD clade</taxon>
        <taxon>Panicoideae</taxon>
        <taxon>Panicodae</taxon>
        <taxon>Paniceae</taxon>
        <taxon>Panicinae</taxon>
        <taxon>Panicum</taxon>
        <taxon>Panicum sect. Hiantes</taxon>
    </lineage>
</organism>
<sequence>MAASAAKNSPDVPPELEFGSKPLLVKFNCGEQESSTIMDPFDAGLQEANLELDMLRGKQCLACLEGEWLVMLDEATGECFLLSLVSLCRIQLPPLLKPVDKLGRCALSSPTPPDCSIVFSMSYRNYLLYCRPGDEVTLSSTLTFTSWTPRPMFGTRLKALGIGQSLPARILLCCPLQEELGFGLAIFIYYTHCCDGVRLYTIRVDDRTMSCTLLPGPCDDMCWVVPSSFKNKYEESLAIVSSESDIKTKRAFDEDAEQVAAPWSSLPVDMVEELVARLSLIDYLNVREVCKRWSSISATSEVLSISKPAQYAKRSPAYPILMRICSSSAGTFKLFDPIIDKEYTLKDRSLVACDDYFQMLLFAKHGWVLVLWGEDYMYAANPFTGEMLVLPELLCLGNQFNGISFSSTPKSPDCIVCAIKKSCHPSGSNCLYVMLWRAGDEHWTILEIYADTQFHIAYSNPVFYHDEFYCLGTRENLGVFNPHNRKWRVLDKPEPVPLLDGDPLPGHQYCHLLEFRDNLIAIFSPHNEGVMDLYKLDMSQMVRTKIERLDNEVSFVDHWNAVMMPAPRDTCRNRIYISKLGGYNEGGELKSCAFYDLKSRK</sequence>
<dbReference type="Pfam" id="PF03478">
    <property type="entry name" value="Beta-prop_KIB1-4"/>
    <property type="match status" value="2"/>
</dbReference>
<comment type="caution">
    <text evidence="2">The sequence shown here is derived from an EMBL/GenBank/DDBJ whole genome shotgun (WGS) entry which is preliminary data.</text>
</comment>
<name>A0A8T0XMB7_PANVG</name>
<dbReference type="PANTHER" id="PTHR33127">
    <property type="entry name" value="TRANSMEMBRANE PROTEIN"/>
    <property type="match status" value="1"/>
</dbReference>
<accession>A0A8T0XMB7</accession>
<dbReference type="Pfam" id="PF00646">
    <property type="entry name" value="F-box"/>
    <property type="match status" value="1"/>
</dbReference>
<dbReference type="PANTHER" id="PTHR33127:SF97">
    <property type="entry name" value="OS08G0448300 PROTEIN"/>
    <property type="match status" value="1"/>
</dbReference>
<evidence type="ECO:0000259" key="1">
    <source>
        <dbReference type="PROSITE" id="PS50181"/>
    </source>
</evidence>
<dbReference type="InterPro" id="IPR036047">
    <property type="entry name" value="F-box-like_dom_sf"/>
</dbReference>
<evidence type="ECO:0000313" key="3">
    <source>
        <dbReference type="Proteomes" id="UP000823388"/>
    </source>
</evidence>
<dbReference type="Proteomes" id="UP000823388">
    <property type="component" value="Chromosome 1K"/>
</dbReference>
<dbReference type="SMART" id="SM00256">
    <property type="entry name" value="FBOX"/>
    <property type="match status" value="1"/>
</dbReference>
<dbReference type="Gene3D" id="1.20.1280.50">
    <property type="match status" value="1"/>
</dbReference>
<protein>
    <recommendedName>
        <fullName evidence="1">F-box domain-containing protein</fullName>
    </recommendedName>
</protein>